<dbReference type="PANTHER" id="PTHR39624">
    <property type="entry name" value="PROTEIN INVOLVED IN RIMO-MEDIATED BETA-METHYLTHIOLATION OF RIBOSOMAL PROTEIN S12 YCAO"/>
    <property type="match status" value="1"/>
</dbReference>
<name>A0A511DC95_9PSEU</name>
<dbReference type="InterPro" id="IPR036102">
    <property type="entry name" value="OsmC/Ohrsf"/>
</dbReference>
<dbReference type="Gene3D" id="3.30.300.20">
    <property type="match status" value="1"/>
</dbReference>
<feature type="region of interest" description="Disordered" evidence="1">
    <location>
        <begin position="131"/>
        <end position="150"/>
    </location>
</feature>
<reference evidence="2 3" key="1">
    <citation type="submission" date="2019-07" db="EMBL/GenBank/DDBJ databases">
        <title>Whole genome shotgun sequence of Pseudonocardia sulfidoxydans NBRC 16205.</title>
        <authorList>
            <person name="Hosoyama A."/>
            <person name="Uohara A."/>
            <person name="Ohji S."/>
            <person name="Ichikawa N."/>
        </authorList>
    </citation>
    <scope>NUCLEOTIDE SEQUENCE [LARGE SCALE GENOMIC DNA]</scope>
    <source>
        <strain evidence="2 3">NBRC 16205</strain>
    </source>
</reference>
<proteinExistence type="predicted"/>
<dbReference type="SUPFAM" id="SSF82784">
    <property type="entry name" value="OsmC-like"/>
    <property type="match status" value="1"/>
</dbReference>
<comment type="caution">
    <text evidence="2">The sequence shown here is derived from an EMBL/GenBank/DDBJ whole genome shotgun (WGS) entry which is preliminary data.</text>
</comment>
<evidence type="ECO:0000256" key="1">
    <source>
        <dbReference type="SAM" id="MobiDB-lite"/>
    </source>
</evidence>
<accession>A0A511DC95</accession>
<evidence type="ECO:0008006" key="4">
    <source>
        <dbReference type="Google" id="ProtNLM"/>
    </source>
</evidence>
<dbReference type="Proteomes" id="UP000321685">
    <property type="component" value="Unassembled WGS sequence"/>
</dbReference>
<dbReference type="InterPro" id="IPR003718">
    <property type="entry name" value="OsmC/Ohr_fam"/>
</dbReference>
<sequence>MGVTERTVHGRWAGGLRSVVDAGGFEVVSDEPASVPGGTDTGPQPTELFLASVASCFTTAMAYSASKRDIALSGLRVDVTGHYNGPSFDALRIDVHADAPEGAELDKLVEAAKRVCYVTRTLAAPPEMTYLVNPSADSSDEAAPPESATG</sequence>
<dbReference type="PANTHER" id="PTHR39624:SF2">
    <property type="entry name" value="OSMC-LIKE PROTEIN"/>
    <property type="match status" value="1"/>
</dbReference>
<dbReference type="EMBL" id="BJVJ01000009">
    <property type="protein sequence ID" value="GEL22425.1"/>
    <property type="molecule type" value="Genomic_DNA"/>
</dbReference>
<keyword evidence="3" id="KW-1185">Reference proteome</keyword>
<dbReference type="RefSeq" id="WP_147103670.1">
    <property type="nucleotide sequence ID" value="NZ_BJVJ01000009.1"/>
</dbReference>
<organism evidence="2 3">
    <name type="scientific">Pseudonocardia sulfidoxydans NBRC 16205</name>
    <dbReference type="NCBI Taxonomy" id="1223511"/>
    <lineage>
        <taxon>Bacteria</taxon>
        <taxon>Bacillati</taxon>
        <taxon>Actinomycetota</taxon>
        <taxon>Actinomycetes</taxon>
        <taxon>Pseudonocardiales</taxon>
        <taxon>Pseudonocardiaceae</taxon>
        <taxon>Pseudonocardia</taxon>
    </lineage>
</organism>
<dbReference type="InterPro" id="IPR015946">
    <property type="entry name" value="KH_dom-like_a/b"/>
</dbReference>
<evidence type="ECO:0000313" key="3">
    <source>
        <dbReference type="Proteomes" id="UP000321685"/>
    </source>
</evidence>
<dbReference type="AlphaFoldDB" id="A0A511DC95"/>
<gene>
    <name evidence="2" type="ORF">PSU4_13790</name>
</gene>
<protein>
    <recommendedName>
        <fullName evidence="4">Osmotically inducible protein OsmC</fullName>
    </recommendedName>
</protein>
<dbReference type="Pfam" id="PF02566">
    <property type="entry name" value="OsmC"/>
    <property type="match status" value="1"/>
</dbReference>
<dbReference type="OrthoDB" id="9789573at2"/>
<evidence type="ECO:0000313" key="2">
    <source>
        <dbReference type="EMBL" id="GEL22425.1"/>
    </source>
</evidence>